<protein>
    <submittedName>
        <fullName evidence="2">Hydrolase, alpha/beta fold family</fullName>
    </submittedName>
</protein>
<feature type="domain" description="AB hydrolase-1" evidence="1">
    <location>
        <begin position="24"/>
        <end position="259"/>
    </location>
</feature>
<dbReference type="GO" id="GO:0016787">
    <property type="term" value="F:hydrolase activity"/>
    <property type="evidence" value="ECO:0007669"/>
    <property type="project" value="UniProtKB-KW"/>
</dbReference>
<dbReference type="EMBL" id="AESD01000510">
    <property type="protein sequence ID" value="EHJ11849.1"/>
    <property type="molecule type" value="Genomic_DNA"/>
</dbReference>
<name>G5J7J4_CROWT</name>
<dbReference type="PANTHER" id="PTHR43798">
    <property type="entry name" value="MONOACYLGLYCEROL LIPASE"/>
    <property type="match status" value="1"/>
</dbReference>
<dbReference type="InterPro" id="IPR050266">
    <property type="entry name" value="AB_hydrolase_sf"/>
</dbReference>
<comment type="caution">
    <text evidence="2">The sequence shown here is derived from an EMBL/GenBank/DDBJ whole genome shotgun (WGS) entry which is preliminary data.</text>
</comment>
<dbReference type="Pfam" id="PF12697">
    <property type="entry name" value="Abhydrolase_6"/>
    <property type="match status" value="1"/>
</dbReference>
<keyword evidence="2" id="KW-0378">Hydrolase</keyword>
<proteinExistence type="predicted"/>
<dbReference type="InterPro" id="IPR000073">
    <property type="entry name" value="AB_hydrolase_1"/>
</dbReference>
<organism evidence="2 3">
    <name type="scientific">Crocosphaera watsonii WH 0003</name>
    <dbReference type="NCBI Taxonomy" id="423471"/>
    <lineage>
        <taxon>Bacteria</taxon>
        <taxon>Bacillati</taxon>
        <taxon>Cyanobacteriota</taxon>
        <taxon>Cyanophyceae</taxon>
        <taxon>Oscillatoriophycideae</taxon>
        <taxon>Chroococcales</taxon>
        <taxon>Aphanothecaceae</taxon>
        <taxon>Crocosphaera</taxon>
    </lineage>
</organism>
<dbReference type="InterPro" id="IPR029058">
    <property type="entry name" value="AB_hydrolase_fold"/>
</dbReference>
<dbReference type="Proteomes" id="UP000003477">
    <property type="component" value="Unassembled WGS sequence"/>
</dbReference>
<evidence type="ECO:0000313" key="2">
    <source>
        <dbReference type="EMBL" id="EHJ11849.1"/>
    </source>
</evidence>
<dbReference type="SUPFAM" id="SSF53474">
    <property type="entry name" value="alpha/beta-Hydrolases"/>
    <property type="match status" value="1"/>
</dbReference>
<evidence type="ECO:0000313" key="3">
    <source>
        <dbReference type="Proteomes" id="UP000003477"/>
    </source>
</evidence>
<dbReference type="AlphaFoldDB" id="G5J7J4"/>
<sequence length="275" mass="31058">MEKQFINLGKYTAAYTEVGKGTPIIFLHGFFGDAWTLHPLVKELQSHYCCISLEMLGFGDSSKPQIRYLVDHQVEFLQNFISVKQIQEFFLVGFSYGAWVSASYAISSAQKQCSASLKGISLLAPAGIRDDSFVGRYDYLKPLLWKTKLVDVALALIAPIFILRGQKKDYQAICETRQAILTQPTAVSFLKDRLNPEDAVDTVENHIHQIEVPTLVIGAECDSHIPRWHCEVYRDKIPNAQLSIIPNGDHDFVQTHSHEISNLLKIHWSELINLA</sequence>
<accession>G5J7J4</accession>
<dbReference type="GeneID" id="88766967"/>
<dbReference type="PATRIC" id="fig|423471.3.peg.3220"/>
<dbReference type="RefSeq" id="WP_007311488.1">
    <property type="nucleotide sequence ID" value="NZ_AESD01000510.1"/>
</dbReference>
<reference evidence="2 3" key="1">
    <citation type="journal article" date="2011" name="Front. Microbiol.">
        <title>Two Strains of Crocosphaera watsonii with Highly Conserved Genomes are Distinguished by Strain-Specific Features.</title>
        <authorList>
            <person name="Bench S.R."/>
            <person name="Ilikchyan I.N."/>
            <person name="Tripp H.J."/>
            <person name="Zehr J.P."/>
        </authorList>
    </citation>
    <scope>NUCLEOTIDE SEQUENCE [LARGE SCALE GENOMIC DNA]</scope>
    <source>
        <strain evidence="2 3">WH 0003</strain>
    </source>
</reference>
<dbReference type="Gene3D" id="3.40.50.1820">
    <property type="entry name" value="alpha/beta hydrolase"/>
    <property type="match status" value="1"/>
</dbReference>
<evidence type="ECO:0000259" key="1">
    <source>
        <dbReference type="Pfam" id="PF12697"/>
    </source>
</evidence>
<gene>
    <name evidence="2" type="ORF">CWATWH0003_3432</name>
</gene>